<name>A0A5N6UG97_ASPTM</name>
<keyword evidence="2" id="KW-0812">Transmembrane</keyword>
<feature type="region of interest" description="Disordered" evidence="1">
    <location>
        <begin position="47"/>
        <end position="68"/>
    </location>
</feature>
<feature type="transmembrane region" description="Helical" evidence="2">
    <location>
        <begin position="6"/>
        <end position="27"/>
    </location>
</feature>
<dbReference type="Proteomes" id="UP000326950">
    <property type="component" value="Unassembled WGS sequence"/>
</dbReference>
<organism evidence="3 4">
    <name type="scientific">Aspergillus tamarii</name>
    <dbReference type="NCBI Taxonomy" id="41984"/>
    <lineage>
        <taxon>Eukaryota</taxon>
        <taxon>Fungi</taxon>
        <taxon>Dikarya</taxon>
        <taxon>Ascomycota</taxon>
        <taxon>Pezizomycotina</taxon>
        <taxon>Eurotiomycetes</taxon>
        <taxon>Eurotiomycetidae</taxon>
        <taxon>Eurotiales</taxon>
        <taxon>Aspergillaceae</taxon>
        <taxon>Aspergillus</taxon>
        <taxon>Aspergillus subgen. Circumdati</taxon>
    </lineage>
</organism>
<evidence type="ECO:0000313" key="3">
    <source>
        <dbReference type="EMBL" id="KAE8157639.1"/>
    </source>
</evidence>
<reference evidence="3 4" key="1">
    <citation type="submission" date="2019-04" db="EMBL/GenBank/DDBJ databases">
        <title>Friends and foes A comparative genomics study of 23 Aspergillus species from section Flavi.</title>
        <authorList>
            <consortium name="DOE Joint Genome Institute"/>
            <person name="Kjaerbolling I."/>
            <person name="Vesth T."/>
            <person name="Frisvad J.C."/>
            <person name="Nybo J.L."/>
            <person name="Theobald S."/>
            <person name="Kildgaard S."/>
            <person name="Isbrandt T."/>
            <person name="Kuo A."/>
            <person name="Sato A."/>
            <person name="Lyhne E.K."/>
            <person name="Kogle M.E."/>
            <person name="Wiebenga A."/>
            <person name="Kun R.S."/>
            <person name="Lubbers R.J."/>
            <person name="Makela M.R."/>
            <person name="Barry K."/>
            <person name="Chovatia M."/>
            <person name="Clum A."/>
            <person name="Daum C."/>
            <person name="Haridas S."/>
            <person name="He G."/>
            <person name="LaButti K."/>
            <person name="Lipzen A."/>
            <person name="Mondo S."/>
            <person name="Riley R."/>
            <person name="Salamov A."/>
            <person name="Simmons B.A."/>
            <person name="Magnuson J.K."/>
            <person name="Henrissat B."/>
            <person name="Mortensen U.H."/>
            <person name="Larsen T.O."/>
            <person name="Devries R.P."/>
            <person name="Grigoriev I.V."/>
            <person name="Machida M."/>
            <person name="Baker S.E."/>
            <person name="Andersen M.R."/>
        </authorList>
    </citation>
    <scope>NUCLEOTIDE SEQUENCE [LARGE SCALE GENOMIC DNA]</scope>
    <source>
        <strain evidence="3 4">CBS 117626</strain>
    </source>
</reference>
<gene>
    <name evidence="3" type="ORF">BDV40DRAFT_277743</name>
</gene>
<keyword evidence="4" id="KW-1185">Reference proteome</keyword>
<keyword evidence="2" id="KW-1133">Transmembrane helix</keyword>
<dbReference type="AlphaFoldDB" id="A0A5N6UG97"/>
<sequence length="68" mass="7761">MVYSQWTVSSIPIFISFYFCFNFGFFADTTMAVFEVRLSGIWKSSATPPVGDELETCRSPRKPAERPL</sequence>
<proteinExistence type="predicted"/>
<evidence type="ECO:0000256" key="1">
    <source>
        <dbReference type="SAM" id="MobiDB-lite"/>
    </source>
</evidence>
<protein>
    <submittedName>
        <fullName evidence="3">Uncharacterized protein</fullName>
    </submittedName>
</protein>
<evidence type="ECO:0000256" key="2">
    <source>
        <dbReference type="SAM" id="Phobius"/>
    </source>
</evidence>
<feature type="compositionally biased region" description="Basic and acidic residues" evidence="1">
    <location>
        <begin position="55"/>
        <end position="68"/>
    </location>
</feature>
<accession>A0A5N6UG97</accession>
<keyword evidence="2" id="KW-0472">Membrane</keyword>
<evidence type="ECO:0000313" key="4">
    <source>
        <dbReference type="Proteomes" id="UP000326950"/>
    </source>
</evidence>
<dbReference type="EMBL" id="ML738717">
    <property type="protein sequence ID" value="KAE8157639.1"/>
    <property type="molecule type" value="Genomic_DNA"/>
</dbReference>